<feature type="transmembrane region" description="Helical" evidence="7">
    <location>
        <begin position="199"/>
        <end position="220"/>
    </location>
</feature>
<name>A0A2R8AJ33_9RHOB</name>
<feature type="transmembrane region" description="Helical" evidence="7">
    <location>
        <begin position="160"/>
        <end position="187"/>
    </location>
</feature>
<evidence type="ECO:0000256" key="1">
    <source>
        <dbReference type="ARBA" id="ARBA00004141"/>
    </source>
</evidence>
<protein>
    <submittedName>
        <fullName evidence="9">Thiol:disulfide interchange protein DsbD</fullName>
        <ecNumber evidence="9">1.8.1.8</ecNumber>
    </submittedName>
</protein>
<dbReference type="EC" id="1.8.1.8" evidence="9"/>
<keyword evidence="6 7" id="KW-0472">Membrane</keyword>
<keyword evidence="9" id="KW-0560">Oxidoreductase</keyword>
<dbReference type="EMBL" id="OMOI01000001">
    <property type="protein sequence ID" value="SPF76046.1"/>
    <property type="molecule type" value="Genomic_DNA"/>
</dbReference>
<organism evidence="9 10">
    <name type="scientific">Aliiroseovarius pelagivivens</name>
    <dbReference type="NCBI Taxonomy" id="1639690"/>
    <lineage>
        <taxon>Bacteria</taxon>
        <taxon>Pseudomonadati</taxon>
        <taxon>Pseudomonadota</taxon>
        <taxon>Alphaproteobacteria</taxon>
        <taxon>Rhodobacterales</taxon>
        <taxon>Paracoccaceae</taxon>
        <taxon>Aliiroseovarius</taxon>
    </lineage>
</organism>
<evidence type="ECO:0000256" key="3">
    <source>
        <dbReference type="ARBA" id="ARBA00022692"/>
    </source>
</evidence>
<accession>A0A2R8AJ33</accession>
<evidence type="ECO:0000256" key="7">
    <source>
        <dbReference type="SAM" id="Phobius"/>
    </source>
</evidence>
<evidence type="ECO:0000256" key="2">
    <source>
        <dbReference type="ARBA" id="ARBA00006143"/>
    </source>
</evidence>
<reference evidence="9 10" key="1">
    <citation type="submission" date="2018-03" db="EMBL/GenBank/DDBJ databases">
        <authorList>
            <person name="Keele B.F."/>
        </authorList>
    </citation>
    <scope>NUCLEOTIDE SEQUENCE [LARGE SCALE GENOMIC DNA]</scope>
    <source>
        <strain evidence="9 10">CECT 8811</strain>
    </source>
</reference>
<evidence type="ECO:0000256" key="6">
    <source>
        <dbReference type="ARBA" id="ARBA00023136"/>
    </source>
</evidence>
<evidence type="ECO:0000256" key="4">
    <source>
        <dbReference type="ARBA" id="ARBA00022748"/>
    </source>
</evidence>
<keyword evidence="10" id="KW-1185">Reference proteome</keyword>
<keyword evidence="4" id="KW-0201">Cytochrome c-type biogenesis</keyword>
<dbReference type="AlphaFoldDB" id="A0A2R8AJ33"/>
<comment type="similarity">
    <text evidence="2">Belongs to the DsbD family.</text>
</comment>
<dbReference type="PANTHER" id="PTHR31272:SF4">
    <property type="entry name" value="CYTOCHROME C-TYPE BIOGENESIS PROTEIN HI_1454-RELATED"/>
    <property type="match status" value="1"/>
</dbReference>
<dbReference type="Proteomes" id="UP000244911">
    <property type="component" value="Unassembled WGS sequence"/>
</dbReference>
<evidence type="ECO:0000259" key="8">
    <source>
        <dbReference type="Pfam" id="PF02683"/>
    </source>
</evidence>
<evidence type="ECO:0000313" key="10">
    <source>
        <dbReference type="Proteomes" id="UP000244911"/>
    </source>
</evidence>
<dbReference type="InterPro" id="IPR003834">
    <property type="entry name" value="Cyt_c_assmbl_TM_dom"/>
</dbReference>
<dbReference type="Pfam" id="PF02683">
    <property type="entry name" value="DsbD_TM"/>
    <property type="match status" value="1"/>
</dbReference>
<feature type="domain" description="Cytochrome C biogenesis protein transmembrane" evidence="8">
    <location>
        <begin position="36"/>
        <end position="250"/>
    </location>
</feature>
<feature type="transmembrane region" description="Helical" evidence="7">
    <location>
        <begin position="32"/>
        <end position="61"/>
    </location>
</feature>
<dbReference type="GO" id="GO:0047134">
    <property type="term" value="F:protein-disulfide reductase [NAD(P)H] activity"/>
    <property type="evidence" value="ECO:0007669"/>
    <property type="project" value="UniProtKB-EC"/>
</dbReference>
<gene>
    <name evidence="9" type="primary">dsbD_1</name>
    <name evidence="9" type="ORF">ALP8811_01043</name>
</gene>
<keyword evidence="3 7" id="KW-0812">Transmembrane</keyword>
<feature type="transmembrane region" description="Helical" evidence="7">
    <location>
        <begin position="117"/>
        <end position="139"/>
    </location>
</feature>
<sequence>MSRRCDKAAGDAASNPRYVRLMFGIELIDASLVPALTIAFFAGILSFLSPCVLPIVPPYLAYMSGVSMSEMNEGGSSGRGKVLLAALFFVMGLSTVFLFLGFAASAFGSMFLANQTLFAGIAGVVVMVFGAHFLGVISIPFLNREARLDAGDQGGSAFGAYLLGLAFAFGWTPCIGPQLGAILALAASEGSVARGTLLLAVYAIGLGIPFLLFAAFFARLGGLMAFMKRNMERIERIMGLLLWTIGLLMLTGGFSRFSYWLLEMFPAMATLG</sequence>
<dbReference type="PANTHER" id="PTHR31272">
    <property type="entry name" value="CYTOCHROME C-TYPE BIOGENESIS PROTEIN HI_1454-RELATED"/>
    <property type="match status" value="1"/>
</dbReference>
<evidence type="ECO:0000313" key="9">
    <source>
        <dbReference type="EMBL" id="SPF76046.1"/>
    </source>
</evidence>
<dbReference type="GO" id="GO:0017004">
    <property type="term" value="P:cytochrome complex assembly"/>
    <property type="evidence" value="ECO:0007669"/>
    <property type="project" value="UniProtKB-KW"/>
</dbReference>
<feature type="transmembrane region" description="Helical" evidence="7">
    <location>
        <begin position="82"/>
        <end position="111"/>
    </location>
</feature>
<comment type="subcellular location">
    <subcellularLocation>
        <location evidence="1">Membrane</location>
        <topology evidence="1">Multi-pass membrane protein</topology>
    </subcellularLocation>
</comment>
<feature type="transmembrane region" description="Helical" evidence="7">
    <location>
        <begin position="240"/>
        <end position="262"/>
    </location>
</feature>
<dbReference type="InterPro" id="IPR051790">
    <property type="entry name" value="Cytochrome_c-biogenesis_DsbD"/>
</dbReference>
<keyword evidence="5 7" id="KW-1133">Transmembrane helix</keyword>
<evidence type="ECO:0000256" key="5">
    <source>
        <dbReference type="ARBA" id="ARBA00022989"/>
    </source>
</evidence>
<dbReference type="GO" id="GO:0016020">
    <property type="term" value="C:membrane"/>
    <property type="evidence" value="ECO:0007669"/>
    <property type="project" value="UniProtKB-SubCell"/>
</dbReference>
<proteinExistence type="inferred from homology"/>